<dbReference type="SUPFAM" id="SSF82679">
    <property type="entry name" value="N-utilization substance G protein NusG, N-terminal domain"/>
    <property type="match status" value="1"/>
</dbReference>
<gene>
    <name evidence="3" type="primary">rfaH_2</name>
    <name evidence="3" type="ORF">GMA8713_03788</name>
</gene>
<dbReference type="Gene3D" id="3.30.70.940">
    <property type="entry name" value="NusG, N-terminal domain"/>
    <property type="match status" value="1"/>
</dbReference>
<name>A0A128FGY7_9GAMM</name>
<dbReference type="GO" id="GO:0006354">
    <property type="term" value="P:DNA-templated transcription elongation"/>
    <property type="evidence" value="ECO:0007669"/>
    <property type="project" value="InterPro"/>
</dbReference>
<keyword evidence="4" id="KW-1185">Reference proteome</keyword>
<dbReference type="RefSeq" id="WP_084387777.1">
    <property type="nucleotide sequence ID" value="NZ_CAWRCI010000043.1"/>
</dbReference>
<evidence type="ECO:0000256" key="1">
    <source>
        <dbReference type="ARBA" id="ARBA00023163"/>
    </source>
</evidence>
<accession>A0A128FGY7</accession>
<dbReference type="InterPro" id="IPR006645">
    <property type="entry name" value="NGN-like_dom"/>
</dbReference>
<dbReference type="AlphaFoldDB" id="A0A128FGY7"/>
<evidence type="ECO:0000313" key="3">
    <source>
        <dbReference type="EMBL" id="CZF85755.1"/>
    </source>
</evidence>
<sequence>MHYYRWYAVYTHFNEENLLRDYLLSQGYEAYLPERRFWETAGNKRRVAYEPLFKCHLFVRTTQAGLQKVKQAPGFSHLVRHGKYVATIPESHIVKIKTILYYYEDATSISNNNVDGVTVAVVSGHLTGMTGILPHGEGERPVSMEIDHLGYSINVKVPMETIFQTKVPSLVSF</sequence>
<evidence type="ECO:0000259" key="2">
    <source>
        <dbReference type="Pfam" id="PF02357"/>
    </source>
</evidence>
<protein>
    <submittedName>
        <fullName evidence="3">Transcription antitermination protein RfaH</fullName>
    </submittedName>
</protein>
<proteinExistence type="predicted"/>
<reference evidence="4" key="1">
    <citation type="submission" date="2016-02" db="EMBL/GenBank/DDBJ databases">
        <authorList>
            <person name="Rodrigo-Torres Lidia"/>
            <person name="Arahal R.David."/>
        </authorList>
    </citation>
    <scope>NUCLEOTIDE SEQUENCE [LARGE SCALE GENOMIC DNA]</scope>
    <source>
        <strain evidence="4">CECT 8713</strain>
    </source>
</reference>
<organism evidence="3 4">
    <name type="scientific">Grimontia marina</name>
    <dbReference type="NCBI Taxonomy" id="646534"/>
    <lineage>
        <taxon>Bacteria</taxon>
        <taxon>Pseudomonadati</taxon>
        <taxon>Pseudomonadota</taxon>
        <taxon>Gammaproteobacteria</taxon>
        <taxon>Vibrionales</taxon>
        <taxon>Vibrionaceae</taxon>
        <taxon>Grimontia</taxon>
    </lineage>
</organism>
<dbReference type="InterPro" id="IPR036735">
    <property type="entry name" value="NGN_dom_sf"/>
</dbReference>
<dbReference type="OrthoDB" id="9790639at2"/>
<dbReference type="EMBL" id="FIZY01000043">
    <property type="protein sequence ID" value="CZF85755.1"/>
    <property type="molecule type" value="Genomic_DNA"/>
</dbReference>
<feature type="domain" description="NusG-like N-terminal" evidence="2">
    <location>
        <begin position="5"/>
        <end position="96"/>
    </location>
</feature>
<evidence type="ECO:0000313" key="4">
    <source>
        <dbReference type="Proteomes" id="UP000073601"/>
    </source>
</evidence>
<keyword evidence="1" id="KW-0804">Transcription</keyword>
<dbReference type="Pfam" id="PF02357">
    <property type="entry name" value="NusG"/>
    <property type="match status" value="1"/>
</dbReference>
<dbReference type="Proteomes" id="UP000073601">
    <property type="component" value="Unassembled WGS sequence"/>
</dbReference>